<dbReference type="Proteomes" id="UP000604046">
    <property type="component" value="Unassembled WGS sequence"/>
</dbReference>
<evidence type="ECO:0000256" key="1">
    <source>
        <dbReference type="SAM" id="MobiDB-lite"/>
    </source>
</evidence>
<keyword evidence="3" id="KW-1185">Reference proteome</keyword>
<feature type="region of interest" description="Disordered" evidence="1">
    <location>
        <begin position="54"/>
        <end position="122"/>
    </location>
</feature>
<evidence type="ECO:0000313" key="2">
    <source>
        <dbReference type="EMBL" id="CAE7476386.1"/>
    </source>
</evidence>
<feature type="compositionally biased region" description="Basic and acidic residues" evidence="1">
    <location>
        <begin position="92"/>
        <end position="106"/>
    </location>
</feature>
<evidence type="ECO:0000313" key="3">
    <source>
        <dbReference type="Proteomes" id="UP000604046"/>
    </source>
</evidence>
<reference evidence="2" key="1">
    <citation type="submission" date="2021-02" db="EMBL/GenBank/DDBJ databases">
        <authorList>
            <person name="Dougan E. K."/>
            <person name="Rhodes N."/>
            <person name="Thang M."/>
            <person name="Chan C."/>
        </authorList>
    </citation>
    <scope>NUCLEOTIDE SEQUENCE</scope>
</reference>
<dbReference type="EMBL" id="CAJNDS010002442">
    <property type="protein sequence ID" value="CAE7476386.1"/>
    <property type="molecule type" value="Genomic_DNA"/>
</dbReference>
<dbReference type="AlphaFoldDB" id="A0A812SDG5"/>
<proteinExistence type="predicted"/>
<comment type="caution">
    <text evidence="2">The sequence shown here is derived from an EMBL/GenBank/DDBJ whole genome shotgun (WGS) entry which is preliminary data.</text>
</comment>
<dbReference type="OrthoDB" id="443929at2759"/>
<organism evidence="2 3">
    <name type="scientific">Symbiodinium natans</name>
    <dbReference type="NCBI Taxonomy" id="878477"/>
    <lineage>
        <taxon>Eukaryota</taxon>
        <taxon>Sar</taxon>
        <taxon>Alveolata</taxon>
        <taxon>Dinophyceae</taxon>
        <taxon>Suessiales</taxon>
        <taxon>Symbiodiniaceae</taxon>
        <taxon>Symbiodinium</taxon>
    </lineage>
</organism>
<accession>A0A812SDG5</accession>
<name>A0A812SDG5_9DINO</name>
<sequence length="271" mass="30602">MFWLCAAASGLDVGEEVMAESAEAEDAEADQRPRDAPCADLKTAVIAARNPPTPHVKLRRAVSKPQTKSDTVLPGTAHPGYVQHVQEDTVEDSTRIERRSSRRKTEPTAFELKNTSQEARTEPLLHSVAPASFQLGAATMEAPLSCQEDSIRIERRSSRRKTEPTAFELKNNFREVEAGSCLSLTFRRLDKREVTVHFTHRPIYVRFSKDWPFKVEAVGREYDGSTKLEEKWTLTHIDDKPIERAHTKAAMQVAQALRRLPWRPGVAHHDD</sequence>
<protein>
    <submittedName>
        <fullName evidence="2">Uncharacterized protein</fullName>
    </submittedName>
</protein>
<gene>
    <name evidence="2" type="ORF">SNAT2548_LOCUS26758</name>
</gene>